<dbReference type="InterPro" id="IPR046953">
    <property type="entry name" value="Spore_GerAC-like_C"/>
</dbReference>
<dbReference type="PANTHER" id="PTHR35789:SF1">
    <property type="entry name" value="SPORE GERMINATION PROTEIN B3"/>
    <property type="match status" value="1"/>
</dbReference>
<evidence type="ECO:0000256" key="7">
    <source>
        <dbReference type="ARBA" id="ARBA00023288"/>
    </source>
</evidence>
<keyword evidence="11" id="KW-1185">Reference proteome</keyword>
<evidence type="ECO:0000259" key="8">
    <source>
        <dbReference type="Pfam" id="PF05504"/>
    </source>
</evidence>
<dbReference type="Pfam" id="PF25198">
    <property type="entry name" value="Spore_GerAC_N"/>
    <property type="match status" value="1"/>
</dbReference>
<dbReference type="EMBL" id="BORQ01000001">
    <property type="protein sequence ID" value="GIO29491.1"/>
    <property type="molecule type" value="Genomic_DNA"/>
</dbReference>
<dbReference type="RefSeq" id="WP_160037967.1">
    <property type="nucleotide sequence ID" value="NZ_BORQ01000001.1"/>
</dbReference>
<comment type="subcellular location">
    <subcellularLocation>
        <location evidence="1">Membrane</location>
        <topology evidence="1">Lipid-anchor</topology>
    </subcellularLocation>
</comment>
<evidence type="ECO:0000256" key="4">
    <source>
        <dbReference type="ARBA" id="ARBA00022729"/>
    </source>
</evidence>
<evidence type="ECO:0000259" key="9">
    <source>
        <dbReference type="Pfam" id="PF25198"/>
    </source>
</evidence>
<keyword evidence="7" id="KW-0449">Lipoprotein</keyword>
<dbReference type="InterPro" id="IPR008844">
    <property type="entry name" value="Spore_GerAC-like"/>
</dbReference>
<protein>
    <submittedName>
        <fullName evidence="10">Germination protein</fullName>
    </submittedName>
</protein>
<dbReference type="GO" id="GO:0009847">
    <property type="term" value="P:spore germination"/>
    <property type="evidence" value="ECO:0007669"/>
    <property type="project" value="InterPro"/>
</dbReference>
<dbReference type="Proteomes" id="UP000679779">
    <property type="component" value="Unassembled WGS sequence"/>
</dbReference>
<keyword evidence="6" id="KW-0564">Palmitate</keyword>
<dbReference type="PROSITE" id="PS51257">
    <property type="entry name" value="PROKAR_LIPOPROTEIN"/>
    <property type="match status" value="1"/>
</dbReference>
<dbReference type="PANTHER" id="PTHR35789">
    <property type="entry name" value="SPORE GERMINATION PROTEIN B3"/>
    <property type="match status" value="1"/>
</dbReference>
<keyword evidence="3" id="KW-0309">Germination</keyword>
<organism evidence="10 11">
    <name type="scientific">Paenibacillus albilobatus</name>
    <dbReference type="NCBI Taxonomy" id="2716884"/>
    <lineage>
        <taxon>Bacteria</taxon>
        <taxon>Bacillati</taxon>
        <taxon>Bacillota</taxon>
        <taxon>Bacilli</taxon>
        <taxon>Bacillales</taxon>
        <taxon>Paenibacillaceae</taxon>
        <taxon>Paenibacillus</taxon>
    </lineage>
</organism>
<keyword evidence="4" id="KW-0732">Signal</keyword>
<evidence type="ECO:0000256" key="6">
    <source>
        <dbReference type="ARBA" id="ARBA00023139"/>
    </source>
</evidence>
<gene>
    <name evidence="10" type="primary">grkc_1</name>
    <name evidence="10" type="ORF">J2TS6_06320</name>
</gene>
<evidence type="ECO:0000313" key="10">
    <source>
        <dbReference type="EMBL" id="GIO29491.1"/>
    </source>
</evidence>
<dbReference type="Gene3D" id="3.30.300.210">
    <property type="entry name" value="Nutrient germinant receptor protein C, domain 3"/>
    <property type="match status" value="1"/>
</dbReference>
<name>A0A919XC80_9BACL</name>
<feature type="domain" description="Spore germination GerAC-like C-terminal" evidence="8">
    <location>
        <begin position="216"/>
        <end position="372"/>
    </location>
</feature>
<keyword evidence="5" id="KW-0472">Membrane</keyword>
<evidence type="ECO:0000256" key="2">
    <source>
        <dbReference type="ARBA" id="ARBA00007886"/>
    </source>
</evidence>
<comment type="caution">
    <text evidence="10">The sequence shown here is derived from an EMBL/GenBank/DDBJ whole genome shotgun (WGS) entry which is preliminary data.</text>
</comment>
<feature type="domain" description="Spore germination protein N-terminal" evidence="9">
    <location>
        <begin position="22"/>
        <end position="198"/>
    </location>
</feature>
<comment type="similarity">
    <text evidence="2">Belongs to the GerABKC lipoprotein family.</text>
</comment>
<reference evidence="10" key="1">
    <citation type="submission" date="2021-03" db="EMBL/GenBank/DDBJ databases">
        <title>Antimicrobial resistance genes in bacteria isolated from Japanese honey, and their potential for conferring macrolide and lincosamide resistance in the American foulbrood pathogen Paenibacillus larvae.</title>
        <authorList>
            <person name="Okamoto M."/>
            <person name="Kumagai M."/>
            <person name="Kanamori H."/>
            <person name="Takamatsu D."/>
        </authorList>
    </citation>
    <scope>NUCLEOTIDE SEQUENCE</scope>
    <source>
        <strain evidence="10">J2TS6</strain>
    </source>
</reference>
<dbReference type="AlphaFoldDB" id="A0A919XC80"/>
<evidence type="ECO:0000256" key="1">
    <source>
        <dbReference type="ARBA" id="ARBA00004635"/>
    </source>
</evidence>
<evidence type="ECO:0000256" key="5">
    <source>
        <dbReference type="ARBA" id="ARBA00023136"/>
    </source>
</evidence>
<proteinExistence type="inferred from homology"/>
<dbReference type="InterPro" id="IPR057336">
    <property type="entry name" value="GerAC_N"/>
</dbReference>
<evidence type="ECO:0000256" key="3">
    <source>
        <dbReference type="ARBA" id="ARBA00022544"/>
    </source>
</evidence>
<accession>A0A919XC80</accession>
<evidence type="ECO:0000313" key="11">
    <source>
        <dbReference type="Proteomes" id="UP000679779"/>
    </source>
</evidence>
<sequence>MKKTGKILISVLITVLLAGCWNSKDIQNMAYVTTLGIDYEDGKFKSYAQVLNFANVAKAEGIQIGKAVPVWVGTGEGKTLTESMTTLYSTSQMRVFWGHMKSVILSENVMKHGLLEIYDMLNRYREIRYNIWIYGTGEPMSDVLTQKSILNLSPLETIMDSPLQIYSERSFILPEYGFKTIAQIKEPSGLAMIPRLEIDRTSWFEDVDKRPMFRINGAYFFQNKEYRGHLSEDDLKGTRWIQRKLVRSPMNIPHTGRPVATLILVRPHLYVKPVIENNKARYNIRVSLNAYIDELATDTPPKKMEEMASEAIKNEIKVSFKKGLEKKADVFLLDEKLYRKHPKKWHQFHRNSSFILDEDSIKSIEVRVAIDSSGKYKQRVE</sequence>
<dbReference type="GO" id="GO:0016020">
    <property type="term" value="C:membrane"/>
    <property type="evidence" value="ECO:0007669"/>
    <property type="project" value="UniProtKB-SubCell"/>
</dbReference>
<dbReference type="InterPro" id="IPR038501">
    <property type="entry name" value="Spore_GerAC_C_sf"/>
</dbReference>
<dbReference type="Pfam" id="PF05504">
    <property type="entry name" value="Spore_GerAC"/>
    <property type="match status" value="1"/>
</dbReference>
<dbReference type="NCBIfam" id="TIGR02887">
    <property type="entry name" value="spore_ger_x_C"/>
    <property type="match status" value="1"/>
</dbReference>